<dbReference type="AlphaFoldDB" id="A0A9Q1B9I3"/>
<dbReference type="SMART" id="SM00409">
    <property type="entry name" value="IG"/>
    <property type="match status" value="2"/>
</dbReference>
<feature type="chain" id="PRO_5040377541" description="Immunoglobulin domain-containing protein" evidence="1">
    <location>
        <begin position="25"/>
        <end position="376"/>
    </location>
</feature>
<evidence type="ECO:0000313" key="3">
    <source>
        <dbReference type="EMBL" id="KAJ8018185.1"/>
    </source>
</evidence>
<gene>
    <name evidence="3" type="ORF">HOLleu_43966</name>
</gene>
<keyword evidence="1" id="KW-0732">Signal</keyword>
<sequence length="376" mass="41828">MNAERTLLLAGCILFMSIDVGAKADDIGCTSPQYVSIGSEGVITCSFRSFYCLLWYSSPDVFHSEVVLTMVGSVKSGPGYLSGEFDIYPNGSLIIYNVSLEDEGTFTAIILETPTSDVIRYVVDVIIIAPTLSRLPLILECGNESRICFRILPAHSAVSCKIQDARPAVPLSWMIRTNSGDRNVSSSFSVTNGTYPFYTSVVTTSALFTYSSILALLVCKADSVSGLLEINESLILIQNGDEALSSVASMMTYVERGRTLVLNCTDRNFSYFSWQVKKPLETIFSNILFAVFVEGNLQSHIEDHDYRLHSEGTLFIDDVSVGNEGTYRFISSNGMEDVRLQYDVTVFGYCQIIPLQRSMDVRVKITVFWRWNRRGI</sequence>
<reference evidence="3" key="1">
    <citation type="submission" date="2021-10" db="EMBL/GenBank/DDBJ databases">
        <title>Tropical sea cucumber genome reveals ecological adaptation and Cuvierian tubules defense mechanism.</title>
        <authorList>
            <person name="Chen T."/>
        </authorList>
    </citation>
    <scope>NUCLEOTIDE SEQUENCE</scope>
    <source>
        <strain evidence="3">Nanhai2018</strain>
        <tissue evidence="3">Muscle</tissue>
    </source>
</reference>
<keyword evidence="4" id="KW-1185">Reference proteome</keyword>
<dbReference type="InterPro" id="IPR013783">
    <property type="entry name" value="Ig-like_fold"/>
</dbReference>
<accession>A0A9Q1B9I3</accession>
<evidence type="ECO:0000259" key="2">
    <source>
        <dbReference type="SMART" id="SM00409"/>
    </source>
</evidence>
<feature type="domain" description="Immunoglobulin" evidence="2">
    <location>
        <begin position="30"/>
        <end position="128"/>
    </location>
</feature>
<evidence type="ECO:0000313" key="4">
    <source>
        <dbReference type="Proteomes" id="UP001152320"/>
    </source>
</evidence>
<dbReference type="Proteomes" id="UP001152320">
    <property type="component" value="Unassembled WGS sequence"/>
</dbReference>
<dbReference type="OrthoDB" id="6159398at2759"/>
<dbReference type="Gene3D" id="2.60.40.10">
    <property type="entry name" value="Immunoglobulins"/>
    <property type="match status" value="1"/>
</dbReference>
<dbReference type="InterPro" id="IPR036179">
    <property type="entry name" value="Ig-like_dom_sf"/>
</dbReference>
<feature type="domain" description="Immunoglobulin" evidence="2">
    <location>
        <begin position="249"/>
        <end position="347"/>
    </location>
</feature>
<name>A0A9Q1B9I3_HOLLE</name>
<feature type="signal peptide" evidence="1">
    <location>
        <begin position="1"/>
        <end position="24"/>
    </location>
</feature>
<comment type="caution">
    <text evidence="3">The sequence shown here is derived from an EMBL/GenBank/DDBJ whole genome shotgun (WGS) entry which is preliminary data.</text>
</comment>
<protein>
    <recommendedName>
        <fullName evidence="2">Immunoglobulin domain-containing protein</fullName>
    </recommendedName>
</protein>
<organism evidence="3 4">
    <name type="scientific">Holothuria leucospilota</name>
    <name type="common">Black long sea cucumber</name>
    <name type="synonym">Mertensiothuria leucospilota</name>
    <dbReference type="NCBI Taxonomy" id="206669"/>
    <lineage>
        <taxon>Eukaryota</taxon>
        <taxon>Metazoa</taxon>
        <taxon>Echinodermata</taxon>
        <taxon>Eleutherozoa</taxon>
        <taxon>Echinozoa</taxon>
        <taxon>Holothuroidea</taxon>
        <taxon>Aspidochirotacea</taxon>
        <taxon>Aspidochirotida</taxon>
        <taxon>Holothuriidae</taxon>
        <taxon>Holothuria</taxon>
    </lineage>
</organism>
<dbReference type="InterPro" id="IPR003599">
    <property type="entry name" value="Ig_sub"/>
</dbReference>
<dbReference type="SUPFAM" id="SSF48726">
    <property type="entry name" value="Immunoglobulin"/>
    <property type="match status" value="2"/>
</dbReference>
<evidence type="ECO:0000256" key="1">
    <source>
        <dbReference type="SAM" id="SignalP"/>
    </source>
</evidence>
<dbReference type="EMBL" id="JAIZAY010000559">
    <property type="protein sequence ID" value="KAJ8018185.1"/>
    <property type="molecule type" value="Genomic_DNA"/>
</dbReference>
<proteinExistence type="predicted"/>